<comment type="similarity">
    <text evidence="9">Belongs to the peroxiredoxin family. BCP/PrxQ subfamily.</text>
</comment>
<comment type="catalytic activity">
    <reaction evidence="11">
        <text>a hydroperoxide + [thioredoxin]-dithiol = an alcohol + [thioredoxin]-disulfide + H2O</text>
        <dbReference type="Rhea" id="RHEA:62620"/>
        <dbReference type="Rhea" id="RHEA-COMP:10698"/>
        <dbReference type="Rhea" id="RHEA-COMP:10700"/>
        <dbReference type="ChEBI" id="CHEBI:15377"/>
        <dbReference type="ChEBI" id="CHEBI:29950"/>
        <dbReference type="ChEBI" id="CHEBI:30879"/>
        <dbReference type="ChEBI" id="CHEBI:35924"/>
        <dbReference type="ChEBI" id="CHEBI:50058"/>
        <dbReference type="EC" id="1.11.1.24"/>
    </reaction>
</comment>
<protein>
    <recommendedName>
        <fullName evidence="2">thioredoxin-dependent peroxiredoxin</fullName>
        <ecNumber evidence="2">1.11.1.24</ecNumber>
    </recommendedName>
    <alternativeName>
        <fullName evidence="8">Thioredoxin peroxidase</fullName>
    </alternativeName>
    <alternativeName>
        <fullName evidence="10">Thioredoxin-dependent peroxiredoxin Bcp</fullName>
    </alternativeName>
</protein>
<name>A0A2S9JAL4_9HYPH</name>
<dbReference type="AlphaFoldDB" id="A0A2S9JAL4"/>
<comment type="function">
    <text evidence="1">Thiol-specific peroxidase that catalyzes the reduction of hydrogen peroxide and organic hydroperoxides to water and alcohols, respectively. Plays a role in cell protection against oxidative stress by detoxifying peroxides and as sensor of hydrogen peroxide-mediated signaling events.</text>
</comment>
<evidence type="ECO:0000256" key="3">
    <source>
        <dbReference type="ARBA" id="ARBA00022559"/>
    </source>
</evidence>
<evidence type="ECO:0000256" key="2">
    <source>
        <dbReference type="ARBA" id="ARBA00013017"/>
    </source>
</evidence>
<dbReference type="InterPro" id="IPR050924">
    <property type="entry name" value="Peroxiredoxin_BCP/PrxQ"/>
</dbReference>
<evidence type="ECO:0000256" key="6">
    <source>
        <dbReference type="ARBA" id="ARBA00023157"/>
    </source>
</evidence>
<keyword evidence="5" id="KW-0560">Oxidoreductase</keyword>
<evidence type="ECO:0000256" key="8">
    <source>
        <dbReference type="ARBA" id="ARBA00032824"/>
    </source>
</evidence>
<evidence type="ECO:0000256" key="10">
    <source>
        <dbReference type="ARBA" id="ARBA00042639"/>
    </source>
</evidence>
<keyword evidence="3" id="KW-0575">Peroxidase</keyword>
<dbReference type="SUPFAM" id="SSF52833">
    <property type="entry name" value="Thioredoxin-like"/>
    <property type="match status" value="1"/>
</dbReference>
<evidence type="ECO:0000256" key="1">
    <source>
        <dbReference type="ARBA" id="ARBA00003330"/>
    </source>
</evidence>
<accession>A0A2S9JAL4</accession>
<dbReference type="EMBL" id="PVBT01000009">
    <property type="protein sequence ID" value="PRD49836.1"/>
    <property type="molecule type" value="Genomic_DNA"/>
</dbReference>
<evidence type="ECO:0000256" key="7">
    <source>
        <dbReference type="ARBA" id="ARBA00023284"/>
    </source>
</evidence>
<gene>
    <name evidence="13" type="ORF">C5750_23680</name>
</gene>
<keyword evidence="14" id="KW-1185">Reference proteome</keyword>
<dbReference type="InterPro" id="IPR036249">
    <property type="entry name" value="Thioredoxin-like_sf"/>
</dbReference>
<dbReference type="InterPro" id="IPR013766">
    <property type="entry name" value="Thioredoxin_domain"/>
</dbReference>
<reference evidence="13 14" key="1">
    <citation type="submission" date="2018-02" db="EMBL/GenBank/DDBJ databases">
        <title>The draft genome of Phyllobacterium myrsinacearum DSM5892.</title>
        <authorList>
            <person name="Li L."/>
            <person name="Liu L."/>
            <person name="Zhang X."/>
            <person name="Wang T."/>
        </authorList>
    </citation>
    <scope>NUCLEOTIDE SEQUENCE [LARGE SCALE GENOMIC DNA]</scope>
    <source>
        <strain evidence="13 14">DSM 5892</strain>
    </source>
</reference>
<keyword evidence="7" id="KW-0676">Redox-active center</keyword>
<evidence type="ECO:0000313" key="13">
    <source>
        <dbReference type="EMBL" id="PRD49836.1"/>
    </source>
</evidence>
<dbReference type="OrthoDB" id="9809746at2"/>
<proteinExistence type="inferred from homology"/>
<comment type="caution">
    <text evidence="13">The sequence shown here is derived from an EMBL/GenBank/DDBJ whole genome shotgun (WGS) entry which is preliminary data.</text>
</comment>
<evidence type="ECO:0000256" key="4">
    <source>
        <dbReference type="ARBA" id="ARBA00022862"/>
    </source>
</evidence>
<evidence type="ECO:0000313" key="14">
    <source>
        <dbReference type="Proteomes" id="UP000238563"/>
    </source>
</evidence>
<dbReference type="Gene3D" id="3.40.30.10">
    <property type="entry name" value="Glutaredoxin"/>
    <property type="match status" value="1"/>
</dbReference>
<dbReference type="CDD" id="cd02970">
    <property type="entry name" value="PRX_like2"/>
    <property type="match status" value="1"/>
</dbReference>
<dbReference type="Pfam" id="PF00578">
    <property type="entry name" value="AhpC-TSA"/>
    <property type="match status" value="1"/>
</dbReference>
<sequence length="225" mass="24596">MSEPESLNHTLAQFQSNRAKTMEPQALRINIDQRQLLVDTADRSGFVKAGDKVDAFALKEVGGAELSLRRLLETGPLVLVFFRFEGCPACNIALPYYNAHLAPAVKELGATLVAVSPQVPERLVGIKERHNLDFLVATDFGNDLARKLGILYGYDEPSRQAALAKGTSIGDITGTGTWELPMPATIVIDQTGTVRFADVSPDWLVRTEPENVIQAVRLIRERAAA</sequence>
<keyword evidence="6" id="KW-1015">Disulfide bond</keyword>
<keyword evidence="4" id="KW-0049">Antioxidant</keyword>
<dbReference type="EC" id="1.11.1.24" evidence="2"/>
<dbReference type="Proteomes" id="UP000238563">
    <property type="component" value="Unassembled WGS sequence"/>
</dbReference>
<dbReference type="PANTHER" id="PTHR42801:SF7">
    <property type="entry name" value="SLL1159 PROTEIN"/>
    <property type="match status" value="1"/>
</dbReference>
<evidence type="ECO:0000259" key="12">
    <source>
        <dbReference type="PROSITE" id="PS51352"/>
    </source>
</evidence>
<dbReference type="GO" id="GO:0034599">
    <property type="term" value="P:cellular response to oxidative stress"/>
    <property type="evidence" value="ECO:0007669"/>
    <property type="project" value="TreeGrafter"/>
</dbReference>
<organism evidence="13 14">
    <name type="scientific">Phyllobacterium myrsinacearum</name>
    <dbReference type="NCBI Taxonomy" id="28101"/>
    <lineage>
        <taxon>Bacteria</taxon>
        <taxon>Pseudomonadati</taxon>
        <taxon>Pseudomonadota</taxon>
        <taxon>Alphaproteobacteria</taxon>
        <taxon>Hyphomicrobiales</taxon>
        <taxon>Phyllobacteriaceae</taxon>
        <taxon>Phyllobacterium</taxon>
    </lineage>
</organism>
<dbReference type="PANTHER" id="PTHR42801">
    <property type="entry name" value="THIOREDOXIN-DEPENDENT PEROXIDE REDUCTASE"/>
    <property type="match status" value="1"/>
</dbReference>
<evidence type="ECO:0000256" key="9">
    <source>
        <dbReference type="ARBA" id="ARBA00038489"/>
    </source>
</evidence>
<evidence type="ECO:0000256" key="11">
    <source>
        <dbReference type="ARBA" id="ARBA00049091"/>
    </source>
</evidence>
<dbReference type="GO" id="GO:0008379">
    <property type="term" value="F:thioredoxin peroxidase activity"/>
    <property type="evidence" value="ECO:0007669"/>
    <property type="project" value="TreeGrafter"/>
</dbReference>
<dbReference type="InterPro" id="IPR000866">
    <property type="entry name" value="AhpC/TSA"/>
</dbReference>
<feature type="domain" description="Thioredoxin" evidence="12">
    <location>
        <begin position="47"/>
        <end position="221"/>
    </location>
</feature>
<dbReference type="GO" id="GO:0045454">
    <property type="term" value="P:cell redox homeostasis"/>
    <property type="evidence" value="ECO:0007669"/>
    <property type="project" value="TreeGrafter"/>
</dbReference>
<dbReference type="GO" id="GO:0005737">
    <property type="term" value="C:cytoplasm"/>
    <property type="evidence" value="ECO:0007669"/>
    <property type="project" value="TreeGrafter"/>
</dbReference>
<evidence type="ECO:0000256" key="5">
    <source>
        <dbReference type="ARBA" id="ARBA00023002"/>
    </source>
</evidence>
<dbReference type="PROSITE" id="PS51352">
    <property type="entry name" value="THIOREDOXIN_2"/>
    <property type="match status" value="1"/>
</dbReference>